<feature type="region of interest" description="Disordered" evidence="1">
    <location>
        <begin position="80"/>
        <end position="99"/>
    </location>
</feature>
<proteinExistence type="predicted"/>
<name>A0AAV7VWU9_PLEWA</name>
<evidence type="ECO:0000256" key="1">
    <source>
        <dbReference type="SAM" id="MobiDB-lite"/>
    </source>
</evidence>
<gene>
    <name evidence="2" type="ORF">NDU88_000256</name>
</gene>
<feature type="compositionally biased region" description="Polar residues" evidence="1">
    <location>
        <begin position="84"/>
        <end position="96"/>
    </location>
</feature>
<accession>A0AAV7VWU9</accession>
<evidence type="ECO:0000313" key="3">
    <source>
        <dbReference type="Proteomes" id="UP001066276"/>
    </source>
</evidence>
<dbReference type="Proteomes" id="UP001066276">
    <property type="component" value="Chromosome 1_2"/>
</dbReference>
<sequence>MGRPHQINKVDRYAVVLPPTSVVEGLRGRQEEGLPWEEELLLREIMMAIKDLKGTLEPKLDAVTIDIALLRADYQKLSEKDTSTESTVSSLQNTTKPLEEKVDKLEKAHIQMEACLEDQEGRVCRNNIRIMWVPEKAEGPSVELFVE</sequence>
<dbReference type="EMBL" id="JANPWB010000002">
    <property type="protein sequence ID" value="KAJ1204818.1"/>
    <property type="molecule type" value="Genomic_DNA"/>
</dbReference>
<keyword evidence="3" id="KW-1185">Reference proteome</keyword>
<dbReference type="AlphaFoldDB" id="A0AAV7VWU9"/>
<comment type="caution">
    <text evidence="2">The sequence shown here is derived from an EMBL/GenBank/DDBJ whole genome shotgun (WGS) entry which is preliminary data.</text>
</comment>
<reference evidence="2" key="1">
    <citation type="journal article" date="2022" name="bioRxiv">
        <title>Sequencing and chromosome-scale assembly of the giantPleurodeles waltlgenome.</title>
        <authorList>
            <person name="Brown T."/>
            <person name="Elewa A."/>
            <person name="Iarovenko S."/>
            <person name="Subramanian E."/>
            <person name="Araus A.J."/>
            <person name="Petzold A."/>
            <person name="Susuki M."/>
            <person name="Suzuki K.-i.T."/>
            <person name="Hayashi T."/>
            <person name="Toyoda A."/>
            <person name="Oliveira C."/>
            <person name="Osipova E."/>
            <person name="Leigh N.D."/>
            <person name="Simon A."/>
            <person name="Yun M.H."/>
        </authorList>
    </citation>
    <scope>NUCLEOTIDE SEQUENCE</scope>
    <source>
        <strain evidence="2">20211129_DDA</strain>
        <tissue evidence="2">Liver</tissue>
    </source>
</reference>
<evidence type="ECO:0000313" key="2">
    <source>
        <dbReference type="EMBL" id="KAJ1204818.1"/>
    </source>
</evidence>
<protein>
    <submittedName>
        <fullName evidence="2">Uncharacterized protein</fullName>
    </submittedName>
</protein>
<dbReference type="SUPFAM" id="SSF90257">
    <property type="entry name" value="Myosin rod fragments"/>
    <property type="match status" value="1"/>
</dbReference>
<organism evidence="2 3">
    <name type="scientific">Pleurodeles waltl</name>
    <name type="common">Iberian ribbed newt</name>
    <dbReference type="NCBI Taxonomy" id="8319"/>
    <lineage>
        <taxon>Eukaryota</taxon>
        <taxon>Metazoa</taxon>
        <taxon>Chordata</taxon>
        <taxon>Craniata</taxon>
        <taxon>Vertebrata</taxon>
        <taxon>Euteleostomi</taxon>
        <taxon>Amphibia</taxon>
        <taxon>Batrachia</taxon>
        <taxon>Caudata</taxon>
        <taxon>Salamandroidea</taxon>
        <taxon>Salamandridae</taxon>
        <taxon>Pleurodelinae</taxon>
        <taxon>Pleurodeles</taxon>
    </lineage>
</organism>
<dbReference type="Gene3D" id="1.20.5.340">
    <property type="match status" value="1"/>
</dbReference>